<dbReference type="AlphaFoldDB" id="A0A9D6Z328"/>
<dbReference type="EMBL" id="JACRDE010000218">
    <property type="protein sequence ID" value="MBI5249434.1"/>
    <property type="molecule type" value="Genomic_DNA"/>
</dbReference>
<gene>
    <name evidence="3" type="ORF">HY912_08060</name>
</gene>
<protein>
    <submittedName>
        <fullName evidence="3">Uncharacterized protein</fullName>
    </submittedName>
</protein>
<keyword evidence="2" id="KW-1133">Transmembrane helix</keyword>
<name>A0A9D6Z328_9BACT</name>
<accession>A0A9D6Z328</accession>
<proteinExistence type="predicted"/>
<comment type="caution">
    <text evidence="3">The sequence shown here is derived from an EMBL/GenBank/DDBJ whole genome shotgun (WGS) entry which is preliminary data.</text>
</comment>
<evidence type="ECO:0000256" key="1">
    <source>
        <dbReference type="SAM" id="MobiDB-lite"/>
    </source>
</evidence>
<feature type="transmembrane region" description="Helical" evidence="2">
    <location>
        <begin position="6"/>
        <end position="26"/>
    </location>
</feature>
<dbReference type="Proteomes" id="UP000807825">
    <property type="component" value="Unassembled WGS sequence"/>
</dbReference>
<evidence type="ECO:0000313" key="4">
    <source>
        <dbReference type="Proteomes" id="UP000807825"/>
    </source>
</evidence>
<evidence type="ECO:0000256" key="2">
    <source>
        <dbReference type="SAM" id="Phobius"/>
    </source>
</evidence>
<reference evidence="3" key="1">
    <citation type="submission" date="2020-07" db="EMBL/GenBank/DDBJ databases">
        <title>Huge and variable diversity of episymbiotic CPR bacteria and DPANN archaea in groundwater ecosystems.</title>
        <authorList>
            <person name="He C.Y."/>
            <person name="Keren R."/>
            <person name="Whittaker M."/>
            <person name="Farag I.F."/>
            <person name="Doudna J."/>
            <person name="Cate J.H.D."/>
            <person name="Banfield J.F."/>
        </authorList>
    </citation>
    <scope>NUCLEOTIDE SEQUENCE</scope>
    <source>
        <strain evidence="3">NC_groundwater_1664_Pr3_B-0.1um_52_9</strain>
    </source>
</reference>
<evidence type="ECO:0000313" key="3">
    <source>
        <dbReference type="EMBL" id="MBI5249434.1"/>
    </source>
</evidence>
<keyword evidence="2" id="KW-0472">Membrane</keyword>
<sequence length="165" mass="18940">MNLTLADFTIIAVLLGVIQFLASTWVKSRLESSIKHEYEKTLDILRKRRDTRVTYLIEAYRRLESAANRPLTETTARNVESALADMQLFGTPRQVELAQQCIEYFAKHQGVEMNSLLADLRKDLRSELDLQSVDGPLAHICIHLHDSTQQNPSPEGKRRKDPPRR</sequence>
<keyword evidence="2" id="KW-0812">Transmembrane</keyword>
<organism evidence="3 4">
    <name type="scientific">Desulfomonile tiedjei</name>
    <dbReference type="NCBI Taxonomy" id="2358"/>
    <lineage>
        <taxon>Bacteria</taxon>
        <taxon>Pseudomonadati</taxon>
        <taxon>Thermodesulfobacteriota</taxon>
        <taxon>Desulfomonilia</taxon>
        <taxon>Desulfomonilales</taxon>
        <taxon>Desulfomonilaceae</taxon>
        <taxon>Desulfomonile</taxon>
    </lineage>
</organism>
<feature type="region of interest" description="Disordered" evidence="1">
    <location>
        <begin position="145"/>
        <end position="165"/>
    </location>
</feature>